<dbReference type="InterPro" id="IPR000073">
    <property type="entry name" value="AB_hydrolase_1"/>
</dbReference>
<accession>A0A7W7B2A7</accession>
<keyword evidence="3" id="KW-1185">Reference proteome</keyword>
<dbReference type="SUPFAM" id="SSF53474">
    <property type="entry name" value="alpha/beta-Hydrolases"/>
    <property type="match status" value="1"/>
</dbReference>
<dbReference type="EMBL" id="JACHNZ010000025">
    <property type="protein sequence ID" value="MBB4632679.1"/>
    <property type="molecule type" value="Genomic_DNA"/>
</dbReference>
<dbReference type="Gene3D" id="3.40.50.1820">
    <property type="entry name" value="alpha/beta hydrolase"/>
    <property type="match status" value="1"/>
</dbReference>
<dbReference type="Pfam" id="PF12697">
    <property type="entry name" value="Abhydrolase_6"/>
    <property type="match status" value="1"/>
</dbReference>
<dbReference type="PANTHER" id="PTHR46438:SF2">
    <property type="entry name" value="ALPHA_BETA-HYDROLASES SUPERFAMILY PROTEIN"/>
    <property type="match status" value="1"/>
</dbReference>
<protein>
    <submittedName>
        <fullName evidence="2">Pimeloyl-ACP methyl ester carboxylesterase</fullName>
    </submittedName>
</protein>
<dbReference type="PRINTS" id="PR00111">
    <property type="entry name" value="ABHYDROLASE"/>
</dbReference>
<sequence>MSQTENIRVAGVSIEVWRAGEGRPLLYLHSGEGVEPALSFLQSLSSRYQVIAPSHPGFGGSDLPDHFSSVDDLAYFYLDLVKQLGLEGALLMGSSFGGWIAASMAIKNSGLFSGLVLASPLGAKFGDESTREIADLFSVPQYNLSQVIYADQRKIDYSEWEEKDLVRLARNHRSFALFGWSPTLHDPKLSRRLYRIDLPTLVVWGDRDNVVKPAYGRHYADAISGARFVLIEGAGHYPHVEAQARFEEELASFSDKLPMFAGACPKREGAA</sequence>
<evidence type="ECO:0000313" key="2">
    <source>
        <dbReference type="EMBL" id="MBB4632679.1"/>
    </source>
</evidence>
<proteinExistence type="predicted"/>
<gene>
    <name evidence="2" type="ORF">GGQ98_002306</name>
</gene>
<organism evidence="2 3">
    <name type="scientific">Sphingosinicella soli</name>
    <dbReference type="NCBI Taxonomy" id="333708"/>
    <lineage>
        <taxon>Bacteria</taxon>
        <taxon>Pseudomonadati</taxon>
        <taxon>Pseudomonadota</taxon>
        <taxon>Alphaproteobacteria</taxon>
        <taxon>Sphingomonadales</taxon>
        <taxon>Sphingosinicellaceae</taxon>
        <taxon>Sphingosinicella</taxon>
    </lineage>
</organism>
<feature type="domain" description="AB hydrolase-1" evidence="1">
    <location>
        <begin position="40"/>
        <end position="247"/>
    </location>
</feature>
<comment type="caution">
    <text evidence="2">The sequence shown here is derived from an EMBL/GenBank/DDBJ whole genome shotgun (WGS) entry which is preliminary data.</text>
</comment>
<dbReference type="InterPro" id="IPR029058">
    <property type="entry name" value="AB_hydrolase_fold"/>
</dbReference>
<reference evidence="2 3" key="1">
    <citation type="submission" date="2020-08" db="EMBL/GenBank/DDBJ databases">
        <title>Genomic Encyclopedia of Type Strains, Phase IV (KMG-IV): sequencing the most valuable type-strain genomes for metagenomic binning, comparative biology and taxonomic classification.</title>
        <authorList>
            <person name="Goeker M."/>
        </authorList>
    </citation>
    <scope>NUCLEOTIDE SEQUENCE [LARGE SCALE GENOMIC DNA]</scope>
    <source>
        <strain evidence="2 3">DSM 17328</strain>
    </source>
</reference>
<dbReference type="Proteomes" id="UP000566324">
    <property type="component" value="Unassembled WGS sequence"/>
</dbReference>
<dbReference type="AlphaFoldDB" id="A0A7W7B2A7"/>
<name>A0A7W7B2A7_9SPHN</name>
<evidence type="ECO:0000313" key="3">
    <source>
        <dbReference type="Proteomes" id="UP000566324"/>
    </source>
</evidence>
<evidence type="ECO:0000259" key="1">
    <source>
        <dbReference type="Pfam" id="PF12697"/>
    </source>
</evidence>
<dbReference type="RefSeq" id="WP_184069599.1">
    <property type="nucleotide sequence ID" value="NZ_JACHNZ010000025.1"/>
</dbReference>
<dbReference type="PANTHER" id="PTHR46438">
    <property type="entry name" value="ALPHA/BETA-HYDROLASES SUPERFAMILY PROTEIN"/>
    <property type="match status" value="1"/>
</dbReference>